<feature type="active site" description="Proton donor" evidence="15">
    <location>
        <position position="3"/>
    </location>
</feature>
<evidence type="ECO:0000256" key="12">
    <source>
        <dbReference type="ARBA" id="ARBA00023268"/>
    </source>
</evidence>
<keyword evidence="10 15" id="KW-0234">DNA repair</keyword>
<dbReference type="InterPro" id="IPR020629">
    <property type="entry name" value="FPG_Glyclase"/>
</dbReference>
<dbReference type="NCBIfam" id="NF002211">
    <property type="entry name" value="PRK01103.1"/>
    <property type="match status" value="1"/>
</dbReference>
<dbReference type="GO" id="GO:0003684">
    <property type="term" value="F:damaged DNA binding"/>
    <property type="evidence" value="ECO:0007669"/>
    <property type="project" value="InterPro"/>
</dbReference>
<keyword evidence="6 15" id="KW-0863">Zinc-finger</keyword>
<protein>
    <recommendedName>
        <fullName evidence="15">Formamidopyrimidine-DNA glycosylase</fullName>
        <shortName evidence="15">Fapy-DNA glycosylase</shortName>
        <ecNumber evidence="15">3.2.2.23</ecNumber>
    </recommendedName>
    <alternativeName>
        <fullName evidence="15">DNA-(apurinic or apyrimidinic site) lyase MutM</fullName>
        <shortName evidence="15">AP lyase MutM</shortName>
        <ecNumber evidence="15">4.2.99.18</ecNumber>
    </alternativeName>
</protein>
<evidence type="ECO:0000256" key="3">
    <source>
        <dbReference type="ARBA" id="ARBA00011245"/>
    </source>
</evidence>
<feature type="domain" description="Formamidopyrimidine-DNA glycosylase catalytic" evidence="17">
    <location>
        <begin position="2"/>
        <end position="132"/>
    </location>
</feature>
<dbReference type="PANTHER" id="PTHR22993:SF9">
    <property type="entry name" value="FORMAMIDOPYRIMIDINE-DNA GLYCOSYLASE"/>
    <property type="match status" value="1"/>
</dbReference>
<dbReference type="Pfam" id="PF06827">
    <property type="entry name" value="zf-FPG_IleRS"/>
    <property type="match status" value="1"/>
</dbReference>
<feature type="active site" description="Proton donor; for beta-elimination activity" evidence="15">
    <location>
        <position position="57"/>
    </location>
</feature>
<dbReference type="AlphaFoldDB" id="A0A2H0UHD9"/>
<dbReference type="Gene3D" id="3.20.190.10">
    <property type="entry name" value="MutM-like, N-terminal"/>
    <property type="match status" value="1"/>
</dbReference>
<dbReference type="GO" id="GO:0006284">
    <property type="term" value="P:base-excision repair"/>
    <property type="evidence" value="ECO:0007669"/>
    <property type="project" value="InterPro"/>
</dbReference>
<evidence type="ECO:0000256" key="14">
    <source>
        <dbReference type="ARBA" id="ARBA00044632"/>
    </source>
</evidence>
<dbReference type="SUPFAM" id="SSF46946">
    <property type="entry name" value="S13-like H2TH domain"/>
    <property type="match status" value="1"/>
</dbReference>
<evidence type="ECO:0000256" key="13">
    <source>
        <dbReference type="ARBA" id="ARBA00023295"/>
    </source>
</evidence>
<dbReference type="PANTHER" id="PTHR22993">
    <property type="entry name" value="FORMAMIDOPYRIMIDINE-DNA GLYCOSYLASE"/>
    <property type="match status" value="1"/>
</dbReference>
<dbReference type="InterPro" id="IPR010663">
    <property type="entry name" value="Znf_FPG/IleRS"/>
</dbReference>
<keyword evidence="13 15" id="KW-0326">Glycosidase</keyword>
<accession>A0A2H0UHD9</accession>
<evidence type="ECO:0000256" key="2">
    <source>
        <dbReference type="ARBA" id="ARBA00009409"/>
    </source>
</evidence>
<evidence type="ECO:0000313" key="19">
    <source>
        <dbReference type="Proteomes" id="UP000229612"/>
    </source>
</evidence>
<evidence type="ECO:0000256" key="5">
    <source>
        <dbReference type="ARBA" id="ARBA00022763"/>
    </source>
</evidence>
<keyword evidence="12 15" id="KW-0511">Multifunctional enzyme</keyword>
<dbReference type="InterPro" id="IPR000214">
    <property type="entry name" value="Znf_DNA_glyclase/AP_lyase"/>
</dbReference>
<dbReference type="InterPro" id="IPR012319">
    <property type="entry name" value="FPG_cat"/>
</dbReference>
<gene>
    <name evidence="15" type="primary">mutM</name>
    <name evidence="15" type="synonym">fpg</name>
    <name evidence="18" type="ORF">COU14_02350</name>
</gene>
<comment type="similarity">
    <text evidence="2 15">Belongs to the FPG family.</text>
</comment>
<comment type="cofactor">
    <cofactor evidence="15">
        <name>Zn(2+)</name>
        <dbReference type="ChEBI" id="CHEBI:29105"/>
    </cofactor>
    <text evidence="15">Binds 1 zinc ion per subunit.</text>
</comment>
<dbReference type="InterPro" id="IPR015886">
    <property type="entry name" value="H2TH_FPG"/>
</dbReference>
<dbReference type="PROSITE" id="PS51068">
    <property type="entry name" value="FPG_CAT"/>
    <property type="match status" value="1"/>
</dbReference>
<evidence type="ECO:0000256" key="10">
    <source>
        <dbReference type="ARBA" id="ARBA00023204"/>
    </source>
</evidence>
<dbReference type="CDD" id="cd08966">
    <property type="entry name" value="EcFpg-like_N"/>
    <property type="match status" value="1"/>
</dbReference>
<comment type="catalytic activity">
    <reaction evidence="1 15">
        <text>Hydrolysis of DNA containing ring-opened 7-methylguanine residues, releasing 2,6-diamino-4-hydroxy-5-(N-methyl)formamidopyrimidine.</text>
        <dbReference type="EC" id="3.2.2.23"/>
    </reaction>
</comment>
<proteinExistence type="inferred from homology"/>
<keyword evidence="9 15" id="KW-0238">DNA-binding</keyword>
<name>A0A2H0UHD9_9BACT</name>
<dbReference type="Pfam" id="PF06831">
    <property type="entry name" value="H2TH"/>
    <property type="match status" value="1"/>
</dbReference>
<evidence type="ECO:0000256" key="4">
    <source>
        <dbReference type="ARBA" id="ARBA00022723"/>
    </source>
</evidence>
<keyword evidence="5 15" id="KW-0227">DNA damage</keyword>
<keyword evidence="7 15" id="KW-0378">Hydrolase</keyword>
<evidence type="ECO:0000256" key="9">
    <source>
        <dbReference type="ARBA" id="ARBA00023125"/>
    </source>
</evidence>
<reference evidence="19" key="1">
    <citation type="submission" date="2017-09" db="EMBL/GenBank/DDBJ databases">
        <title>Depth-based differentiation of microbial function through sediment-hosted aquifers and enrichment of novel symbionts in the deep terrestrial subsurface.</title>
        <authorList>
            <person name="Probst A.J."/>
            <person name="Ladd B."/>
            <person name="Jarett J.K."/>
            <person name="Geller-Mcgrath D.E."/>
            <person name="Sieber C.M.K."/>
            <person name="Emerson J.B."/>
            <person name="Anantharaman K."/>
            <person name="Thomas B.C."/>
            <person name="Malmstrom R."/>
            <person name="Stieglmeier M."/>
            <person name="Klingl A."/>
            <person name="Woyke T."/>
            <person name="Ryan C.M."/>
            <person name="Banfield J.F."/>
        </authorList>
    </citation>
    <scope>NUCLEOTIDE SEQUENCE [LARGE SCALE GENOMIC DNA]</scope>
</reference>
<dbReference type="EMBL" id="PFBG01000025">
    <property type="protein sequence ID" value="PIR85819.1"/>
    <property type="molecule type" value="Genomic_DNA"/>
</dbReference>
<evidence type="ECO:0000259" key="17">
    <source>
        <dbReference type="PROSITE" id="PS51068"/>
    </source>
</evidence>
<feature type="binding site" evidence="15">
    <location>
        <position position="110"/>
    </location>
    <ligand>
        <name>DNA</name>
        <dbReference type="ChEBI" id="CHEBI:16991"/>
    </ligand>
</feature>
<feature type="binding site" evidence="15">
    <location>
        <position position="170"/>
    </location>
    <ligand>
        <name>DNA</name>
        <dbReference type="ChEBI" id="CHEBI:16991"/>
    </ligand>
</feature>
<feature type="active site" description="Proton donor; for delta-elimination activity" evidence="15">
    <location>
        <position position="279"/>
    </location>
</feature>
<evidence type="ECO:0000256" key="6">
    <source>
        <dbReference type="ARBA" id="ARBA00022771"/>
    </source>
</evidence>
<comment type="catalytic activity">
    <reaction evidence="14 15">
        <text>2'-deoxyribonucleotide-(2'-deoxyribose 5'-phosphate)-2'-deoxyribonucleotide-DNA = a 3'-end 2'-deoxyribonucleotide-(2,3-dehydro-2,3-deoxyribose 5'-phosphate)-DNA + a 5'-end 5'-phospho-2'-deoxyribonucleoside-DNA + H(+)</text>
        <dbReference type="Rhea" id="RHEA:66592"/>
        <dbReference type="Rhea" id="RHEA-COMP:13180"/>
        <dbReference type="Rhea" id="RHEA-COMP:16897"/>
        <dbReference type="Rhea" id="RHEA-COMP:17067"/>
        <dbReference type="ChEBI" id="CHEBI:15378"/>
        <dbReference type="ChEBI" id="CHEBI:136412"/>
        <dbReference type="ChEBI" id="CHEBI:157695"/>
        <dbReference type="ChEBI" id="CHEBI:167181"/>
        <dbReference type="EC" id="4.2.99.18"/>
    </reaction>
</comment>
<dbReference type="GO" id="GO:0140078">
    <property type="term" value="F:class I DNA-(apurinic or apyrimidinic site) endonuclease activity"/>
    <property type="evidence" value="ECO:0007669"/>
    <property type="project" value="UniProtKB-EC"/>
</dbReference>
<evidence type="ECO:0000313" key="18">
    <source>
        <dbReference type="EMBL" id="PIR85819.1"/>
    </source>
</evidence>
<dbReference type="EC" id="3.2.2.23" evidence="15"/>
<evidence type="ECO:0000256" key="1">
    <source>
        <dbReference type="ARBA" id="ARBA00001668"/>
    </source>
</evidence>
<dbReference type="Pfam" id="PF01149">
    <property type="entry name" value="Fapy_DNA_glyco"/>
    <property type="match status" value="1"/>
</dbReference>
<organism evidence="18 19">
    <name type="scientific">Candidatus Kaiserbacteria bacterium CG10_big_fil_rev_8_21_14_0_10_44_10</name>
    <dbReference type="NCBI Taxonomy" id="1974606"/>
    <lineage>
        <taxon>Bacteria</taxon>
        <taxon>Candidatus Kaiseribacteriota</taxon>
    </lineage>
</organism>
<comment type="caution">
    <text evidence="18">The sequence shown here is derived from an EMBL/GenBank/DDBJ whole genome shotgun (WGS) entry which is preliminary data.</text>
</comment>
<evidence type="ECO:0000256" key="8">
    <source>
        <dbReference type="ARBA" id="ARBA00022833"/>
    </source>
</evidence>
<dbReference type="GO" id="GO:0008270">
    <property type="term" value="F:zinc ion binding"/>
    <property type="evidence" value="ECO:0007669"/>
    <property type="project" value="UniProtKB-UniRule"/>
</dbReference>
<keyword evidence="11 15" id="KW-0456">Lyase</keyword>
<dbReference type="InterPro" id="IPR010979">
    <property type="entry name" value="Ribosomal_uS13-like_H2TH"/>
</dbReference>
<dbReference type="NCBIfam" id="TIGR00577">
    <property type="entry name" value="fpg"/>
    <property type="match status" value="1"/>
</dbReference>
<dbReference type="HAMAP" id="MF_00103">
    <property type="entry name" value="Fapy_DNA_glycosyl"/>
    <property type="match status" value="1"/>
</dbReference>
<dbReference type="Gene3D" id="1.10.8.50">
    <property type="match status" value="1"/>
</dbReference>
<feature type="binding site" evidence="15">
    <location>
        <position position="129"/>
    </location>
    <ligand>
        <name>DNA</name>
        <dbReference type="ChEBI" id="CHEBI:16991"/>
    </ligand>
</feature>
<sequence length="289" mass="32041">MPELPEVETVRVQLWNKLKGKKISAVDILHPKSVSRDSSFANRLIGLKISDIERIGKLLIFKFSGQKNLFMLAHLKMTGQFFFTDKTGKLSGGGGHTASHRDTAKFPGRHTRVAIHFVGGSTLYFNDMRLFGYLRLTDEEGLSAAMLKFGPEPIADNFDSKDFVAKLTKKNALIKAILLDQSFVAGLGNIYVDEALFKARIRPDRRANTLTKSESTRLAKASKEVLEEAIKNGGTTFQSFADTEGQAGGHSSHLLVFSRQGLPCYRCQSIIEKTRVAGRGTHFCPKCQM</sequence>
<keyword evidence="4 15" id="KW-0479">Metal-binding</keyword>
<comment type="subunit">
    <text evidence="3 15">Monomer.</text>
</comment>
<dbReference type="PROSITE" id="PS51066">
    <property type="entry name" value="ZF_FPG_2"/>
    <property type="match status" value="1"/>
</dbReference>
<evidence type="ECO:0000256" key="11">
    <source>
        <dbReference type="ARBA" id="ARBA00023239"/>
    </source>
</evidence>
<dbReference type="SMART" id="SM01232">
    <property type="entry name" value="H2TH"/>
    <property type="match status" value="1"/>
</dbReference>
<feature type="active site" description="Schiff-base intermediate with DNA" evidence="15">
    <location>
        <position position="2"/>
    </location>
</feature>
<dbReference type="SUPFAM" id="SSF81624">
    <property type="entry name" value="N-terminal domain of MutM-like DNA repair proteins"/>
    <property type="match status" value="1"/>
</dbReference>
<dbReference type="EC" id="4.2.99.18" evidence="15"/>
<evidence type="ECO:0000259" key="16">
    <source>
        <dbReference type="PROSITE" id="PS51066"/>
    </source>
</evidence>
<dbReference type="InterPro" id="IPR035937">
    <property type="entry name" value="FPG_N"/>
</dbReference>
<dbReference type="SUPFAM" id="SSF57716">
    <property type="entry name" value="Glucocorticoid receptor-like (DNA-binding domain)"/>
    <property type="match status" value="1"/>
</dbReference>
<keyword evidence="8 15" id="KW-0862">Zinc</keyword>
<dbReference type="GO" id="GO:0034039">
    <property type="term" value="F:8-oxo-7,8-dihydroguanine DNA N-glycosylase activity"/>
    <property type="evidence" value="ECO:0007669"/>
    <property type="project" value="TreeGrafter"/>
</dbReference>
<evidence type="ECO:0000256" key="7">
    <source>
        <dbReference type="ARBA" id="ARBA00022801"/>
    </source>
</evidence>
<feature type="domain" description="FPG-type" evidence="16">
    <location>
        <begin position="255"/>
        <end position="289"/>
    </location>
</feature>
<dbReference type="SMART" id="SM00898">
    <property type="entry name" value="Fapy_DNA_glyco"/>
    <property type="match status" value="1"/>
</dbReference>
<evidence type="ECO:0000256" key="15">
    <source>
        <dbReference type="HAMAP-Rule" id="MF_00103"/>
    </source>
</evidence>
<dbReference type="FunFam" id="1.10.8.50:FF:000003">
    <property type="entry name" value="Formamidopyrimidine-DNA glycosylase"/>
    <property type="match status" value="1"/>
</dbReference>
<dbReference type="Proteomes" id="UP000229612">
    <property type="component" value="Unassembled WGS sequence"/>
</dbReference>
<comment type="function">
    <text evidence="15">Involved in base excision repair of DNA damaged by oxidation or by mutagenic agents. Acts as DNA glycosylase that recognizes and removes damaged bases. Has a preference for oxidized purines, such as 7,8-dihydro-8-oxoguanine (8-oxoG). Has AP (apurinic/apyrimidinic) lyase activity and introduces nicks in the DNA strand. Cleaves the DNA backbone by beta-delta elimination to generate a single-strand break at the site of the removed base with both 3'- and 5'-phosphates.</text>
</comment>